<evidence type="ECO:0000256" key="8">
    <source>
        <dbReference type="ARBA" id="ARBA00023204"/>
    </source>
</evidence>
<keyword evidence="4" id="KW-0479">Metal-binding</keyword>
<dbReference type="Pfam" id="PF01261">
    <property type="entry name" value="AP_endonuc_2"/>
    <property type="match status" value="1"/>
</dbReference>
<dbReference type="CDD" id="cd00019">
    <property type="entry name" value="AP2Ec"/>
    <property type="match status" value="1"/>
</dbReference>
<keyword evidence="6" id="KW-0378">Hydrolase</keyword>
<dbReference type="PROSITE" id="PS00730">
    <property type="entry name" value="AP_NUCLEASE_F2_2"/>
    <property type="match status" value="1"/>
</dbReference>
<dbReference type="SMART" id="SM00518">
    <property type="entry name" value="AP2Ec"/>
    <property type="match status" value="1"/>
</dbReference>
<evidence type="ECO:0000313" key="11">
    <source>
        <dbReference type="EMBL" id="APA08351.1"/>
    </source>
</evidence>
<evidence type="ECO:0000256" key="4">
    <source>
        <dbReference type="ARBA" id="ARBA00022723"/>
    </source>
</evidence>
<comment type="similarity">
    <text evidence="2">Belongs to the AP endonuclease 2 family.</text>
</comment>
<comment type="cofactor">
    <cofactor evidence="1">
        <name>Zn(2+)</name>
        <dbReference type="ChEBI" id="CHEBI:29105"/>
    </cofactor>
</comment>
<name>A0A1D9Q074_SCLS1</name>
<dbReference type="GO" id="GO:0016787">
    <property type="term" value="F:hydrolase activity"/>
    <property type="evidence" value="ECO:0007669"/>
    <property type="project" value="UniProtKB-KW"/>
</dbReference>
<proteinExistence type="inferred from homology"/>
<keyword evidence="5" id="KW-0227">DNA damage</keyword>
<evidence type="ECO:0000256" key="9">
    <source>
        <dbReference type="SAM" id="MobiDB-lite"/>
    </source>
</evidence>
<feature type="compositionally biased region" description="Basic and acidic residues" evidence="9">
    <location>
        <begin position="502"/>
        <end position="538"/>
    </location>
</feature>
<dbReference type="HAMAP" id="MF_00152">
    <property type="entry name" value="Nfo"/>
    <property type="match status" value="1"/>
</dbReference>
<dbReference type="PANTHER" id="PTHR21445">
    <property type="entry name" value="ENDONUCLEASE IV ENDODEOXYRIBONUCLEASE IV"/>
    <property type="match status" value="1"/>
</dbReference>
<sequence>MPPRRSGRNANANVPDIPIIETTDAVKKKRGKNIKTESTEVINKVEKPIPKKAAAKQTKKEEYSGDEIDILYEASLNVVQLTGNGSAHKVKEEGVGENEGTAIGVTTLNGIPATGKDEDEDEEEPIALPSQATEGREAIVSKEEVVVVTKQKSSVKRKLKDEDEDEDEGKEEPTAGKKVTKKRKTKEEKEAETMPLAERTLVSTLKQAIHIGAHVSGAGGVHNSINNSLRIGGNAFALFLKSQKKWVNPPLAPEARDQFKAFCKEEKYDASKYVLPHCSYLVNLAQPDEQKAKQAYDCFLDDLKRCEELGIKLYNFHPGSTGGHPRPEAIARIAAQLNKAHKATKTVVTLLENMAGAGNVIGSTWEDLRDIIALIDDKSRVGVCLDTCHTFAAGYDLRSPEAFKKTMDGFSKIVGLPYLKALHLNDSKSPLASNRDLHANIGTGFLGLRAFHNVINFKPFQNMPMVLETPIEKKGANGKNIEDPSTWAVEIKLLEGLLERDPESKEFKEEEQRLQDLGADERKKYQDQVDKKKQEVLKKGQKTLDSMFKKAPAKKVKKGKKESDDEDSEGGCSH</sequence>
<evidence type="ECO:0000256" key="1">
    <source>
        <dbReference type="ARBA" id="ARBA00001947"/>
    </source>
</evidence>
<dbReference type="OrthoDB" id="7663182at2759"/>
<dbReference type="InterPro" id="IPR036237">
    <property type="entry name" value="Xyl_isomerase-like_sf"/>
</dbReference>
<keyword evidence="7" id="KW-0862">Zinc</keyword>
<dbReference type="OMA" id="DEGCQSH"/>
<feature type="compositionally biased region" description="Basic residues" evidence="9">
    <location>
        <begin position="551"/>
        <end position="560"/>
    </location>
</feature>
<accession>A0A1D9Q074</accession>
<dbReference type="SUPFAM" id="SSF51658">
    <property type="entry name" value="Xylose isomerase-like"/>
    <property type="match status" value="1"/>
</dbReference>
<dbReference type="RefSeq" id="XP_001585766.1">
    <property type="nucleotide sequence ID" value="XM_001585716.1"/>
</dbReference>
<evidence type="ECO:0000313" key="12">
    <source>
        <dbReference type="Proteomes" id="UP000177798"/>
    </source>
</evidence>
<dbReference type="VEuPathDB" id="FungiDB:sscle_03g031210"/>
<dbReference type="PROSITE" id="PS00731">
    <property type="entry name" value="AP_NUCLEASE_F2_3"/>
    <property type="match status" value="1"/>
</dbReference>
<evidence type="ECO:0000256" key="7">
    <source>
        <dbReference type="ARBA" id="ARBA00022833"/>
    </source>
</evidence>
<feature type="compositionally biased region" description="Acidic residues" evidence="9">
    <location>
        <begin position="564"/>
        <end position="574"/>
    </location>
</feature>
<dbReference type="PROSITE" id="PS51432">
    <property type="entry name" value="AP_NUCLEASE_F2_4"/>
    <property type="match status" value="1"/>
</dbReference>
<evidence type="ECO:0000256" key="5">
    <source>
        <dbReference type="ARBA" id="ARBA00022763"/>
    </source>
</evidence>
<feature type="region of interest" description="Disordered" evidence="9">
    <location>
        <begin position="502"/>
        <end position="574"/>
    </location>
</feature>
<dbReference type="GO" id="GO:0003677">
    <property type="term" value="F:DNA binding"/>
    <property type="evidence" value="ECO:0007669"/>
    <property type="project" value="InterPro"/>
</dbReference>
<evidence type="ECO:0000259" key="10">
    <source>
        <dbReference type="Pfam" id="PF01261"/>
    </source>
</evidence>
<dbReference type="Proteomes" id="UP000177798">
    <property type="component" value="Chromosome 3"/>
</dbReference>
<feature type="region of interest" description="Disordered" evidence="9">
    <location>
        <begin position="151"/>
        <end position="194"/>
    </location>
</feature>
<dbReference type="FunFam" id="3.20.20.150:FF:000001">
    <property type="entry name" value="Probable endonuclease 4"/>
    <property type="match status" value="1"/>
</dbReference>
<organism evidence="11 12">
    <name type="scientific">Sclerotinia sclerotiorum (strain ATCC 18683 / 1980 / Ss-1)</name>
    <name type="common">White mold</name>
    <name type="synonym">Whetzelinia sclerotiorum</name>
    <dbReference type="NCBI Taxonomy" id="665079"/>
    <lineage>
        <taxon>Eukaryota</taxon>
        <taxon>Fungi</taxon>
        <taxon>Dikarya</taxon>
        <taxon>Ascomycota</taxon>
        <taxon>Pezizomycotina</taxon>
        <taxon>Leotiomycetes</taxon>
        <taxon>Helotiales</taxon>
        <taxon>Sclerotiniaceae</taxon>
        <taxon>Sclerotinia</taxon>
    </lineage>
</organism>
<dbReference type="KEGG" id="ssl:SS1G_13282"/>
<dbReference type="InterPro" id="IPR001719">
    <property type="entry name" value="AP_endonuc_2"/>
</dbReference>
<dbReference type="EMBL" id="CP017816">
    <property type="protein sequence ID" value="APA08351.1"/>
    <property type="molecule type" value="Genomic_DNA"/>
</dbReference>
<dbReference type="InterPro" id="IPR018246">
    <property type="entry name" value="AP_endonuc_F2_Zn_BS"/>
</dbReference>
<keyword evidence="8" id="KW-0234">DNA repair</keyword>
<dbReference type="NCBIfam" id="TIGR00587">
    <property type="entry name" value="nfo"/>
    <property type="match status" value="1"/>
</dbReference>
<dbReference type="Gene3D" id="3.20.20.150">
    <property type="entry name" value="Divalent-metal-dependent TIM barrel enzymes"/>
    <property type="match status" value="1"/>
</dbReference>
<dbReference type="PANTHER" id="PTHR21445:SF0">
    <property type="entry name" value="APURINIC-APYRIMIDINIC ENDONUCLEASE"/>
    <property type="match status" value="1"/>
</dbReference>
<evidence type="ECO:0000256" key="3">
    <source>
        <dbReference type="ARBA" id="ARBA00021759"/>
    </source>
</evidence>
<protein>
    <recommendedName>
        <fullName evidence="3">Apurinic-apyrimidinic endonuclease 1</fullName>
    </recommendedName>
</protein>
<dbReference type="AlphaFoldDB" id="A0A1D9Q074"/>
<dbReference type="GO" id="GO:0008270">
    <property type="term" value="F:zinc ion binding"/>
    <property type="evidence" value="ECO:0007669"/>
    <property type="project" value="InterPro"/>
</dbReference>
<reference evidence="12" key="1">
    <citation type="journal article" date="2017" name="Genome Biol. Evol.">
        <title>The complete genome sequence of the phytopathogenic fungus Sclerotinia sclerotiorum reveals insights into the genome architecture of broad host range pathogens.</title>
        <authorList>
            <person name="Derbyshire M."/>
            <person name="Denton-Giles M."/>
            <person name="Hegedus D."/>
            <person name="Seifbarghy S."/>
            <person name="Rollins J."/>
            <person name="van Kan J."/>
            <person name="Seidl M.F."/>
            <person name="Faino L."/>
            <person name="Mbengue M."/>
            <person name="Navaud O."/>
            <person name="Raffaele S."/>
            <person name="Hammond-Kosack K."/>
            <person name="Heard S."/>
            <person name="Oliver R."/>
        </authorList>
    </citation>
    <scope>NUCLEOTIDE SEQUENCE [LARGE SCALE GENOMIC DNA]</scope>
    <source>
        <strain evidence="12">ATCC 18683 / 1980 / Ss-1</strain>
    </source>
</reference>
<evidence type="ECO:0000256" key="2">
    <source>
        <dbReference type="ARBA" id="ARBA00005340"/>
    </source>
</evidence>
<feature type="region of interest" description="Disordered" evidence="9">
    <location>
        <begin position="107"/>
        <end position="139"/>
    </location>
</feature>
<feature type="domain" description="Xylose isomerase-like TIM barrel" evidence="10">
    <location>
        <begin position="230"/>
        <end position="481"/>
    </location>
</feature>
<evidence type="ECO:0000256" key="6">
    <source>
        <dbReference type="ARBA" id="ARBA00022801"/>
    </source>
</evidence>
<dbReference type="GO" id="GO:0006281">
    <property type="term" value="P:DNA repair"/>
    <property type="evidence" value="ECO:0007669"/>
    <property type="project" value="UniProtKB-KW"/>
</dbReference>
<gene>
    <name evidence="11" type="ORF">sscle_03g031210</name>
</gene>
<dbReference type="InterPro" id="IPR013022">
    <property type="entry name" value="Xyl_isomerase-like_TIM-brl"/>
</dbReference>